<evidence type="ECO:0000259" key="2">
    <source>
        <dbReference type="Pfam" id="PF08327"/>
    </source>
</evidence>
<name>A0A4V2FUR2_9BURK</name>
<keyword evidence="4" id="KW-1185">Reference proteome</keyword>
<evidence type="ECO:0000313" key="3">
    <source>
        <dbReference type="EMBL" id="RZU02956.1"/>
    </source>
</evidence>
<evidence type="ECO:0000313" key="4">
    <source>
        <dbReference type="Proteomes" id="UP000293671"/>
    </source>
</evidence>
<accession>A0A4V2FUR2</accession>
<feature type="domain" description="Activator of Hsp90 ATPase homologue 1/2-like C-terminal" evidence="2">
    <location>
        <begin position="8"/>
        <end position="140"/>
    </location>
</feature>
<evidence type="ECO:0000256" key="1">
    <source>
        <dbReference type="ARBA" id="ARBA00006817"/>
    </source>
</evidence>
<gene>
    <name evidence="3" type="ORF">EV670_0987</name>
</gene>
<proteinExistence type="inferred from homology"/>
<dbReference type="Pfam" id="PF08327">
    <property type="entry name" value="AHSA1"/>
    <property type="match status" value="1"/>
</dbReference>
<organism evidence="3 4">
    <name type="scientific">Rivibacter subsaxonicus</name>
    <dbReference type="NCBI Taxonomy" id="457575"/>
    <lineage>
        <taxon>Bacteria</taxon>
        <taxon>Pseudomonadati</taxon>
        <taxon>Pseudomonadota</taxon>
        <taxon>Betaproteobacteria</taxon>
        <taxon>Burkholderiales</taxon>
        <taxon>Rivibacter</taxon>
    </lineage>
</organism>
<dbReference type="RefSeq" id="WP_130430669.1">
    <property type="nucleotide sequence ID" value="NZ_SHKP01000004.1"/>
</dbReference>
<dbReference type="SUPFAM" id="SSF55961">
    <property type="entry name" value="Bet v1-like"/>
    <property type="match status" value="1"/>
</dbReference>
<dbReference type="EMBL" id="SHKP01000004">
    <property type="protein sequence ID" value="RZU02956.1"/>
    <property type="molecule type" value="Genomic_DNA"/>
</dbReference>
<dbReference type="Gene3D" id="3.30.530.20">
    <property type="match status" value="1"/>
</dbReference>
<dbReference type="InterPro" id="IPR013538">
    <property type="entry name" value="ASHA1/2-like_C"/>
</dbReference>
<dbReference type="Proteomes" id="UP000293671">
    <property type="component" value="Unassembled WGS sequence"/>
</dbReference>
<reference evidence="3 4" key="1">
    <citation type="submission" date="2019-02" db="EMBL/GenBank/DDBJ databases">
        <title>Genomic Encyclopedia of Type Strains, Phase IV (KMG-IV): sequencing the most valuable type-strain genomes for metagenomic binning, comparative biology and taxonomic classification.</title>
        <authorList>
            <person name="Goeker M."/>
        </authorList>
    </citation>
    <scope>NUCLEOTIDE SEQUENCE [LARGE SCALE GENOMIC DNA]</scope>
    <source>
        <strain evidence="3 4">DSM 19570</strain>
    </source>
</reference>
<dbReference type="OrthoDB" id="9800600at2"/>
<protein>
    <submittedName>
        <fullName evidence="3">Uncharacterized protein YndB with AHSA1/START domain</fullName>
    </submittedName>
</protein>
<dbReference type="AlphaFoldDB" id="A0A4V2FUR2"/>
<sequence>MAEHMTSADAIFRIVIEADLQRVWRELTKTDEAQGAVFNAWLHTTGLVPGAAMQMRTGSGKHVMVVGEVLEFDPPRRFVHSHRFTQYDDPVCQVAYDLKPVAGGVQVTLRVSGMPAGTRTAKSMQQGGDTILRNLKAIAERGRPPLATRLMYIAFDWLEFVLPGRTRSEHWPL</sequence>
<comment type="similarity">
    <text evidence="1">Belongs to the AHA1 family.</text>
</comment>
<comment type="caution">
    <text evidence="3">The sequence shown here is derived from an EMBL/GenBank/DDBJ whole genome shotgun (WGS) entry which is preliminary data.</text>
</comment>
<dbReference type="InterPro" id="IPR023393">
    <property type="entry name" value="START-like_dom_sf"/>
</dbReference>